<dbReference type="EMBL" id="BGPR01003287">
    <property type="protein sequence ID" value="GBM86113.1"/>
    <property type="molecule type" value="Genomic_DNA"/>
</dbReference>
<dbReference type="Proteomes" id="UP000499080">
    <property type="component" value="Unassembled WGS sequence"/>
</dbReference>
<protein>
    <submittedName>
        <fullName evidence="1">Uncharacterized protein</fullName>
    </submittedName>
</protein>
<organism evidence="1 2">
    <name type="scientific">Araneus ventricosus</name>
    <name type="common">Orbweaver spider</name>
    <name type="synonym">Epeira ventricosa</name>
    <dbReference type="NCBI Taxonomy" id="182803"/>
    <lineage>
        <taxon>Eukaryota</taxon>
        <taxon>Metazoa</taxon>
        <taxon>Ecdysozoa</taxon>
        <taxon>Arthropoda</taxon>
        <taxon>Chelicerata</taxon>
        <taxon>Arachnida</taxon>
        <taxon>Araneae</taxon>
        <taxon>Araneomorphae</taxon>
        <taxon>Entelegynae</taxon>
        <taxon>Araneoidea</taxon>
        <taxon>Araneidae</taxon>
        <taxon>Araneus</taxon>
    </lineage>
</organism>
<sequence length="92" mass="10161">MIVAGSKIGTMSDEQLNRSEVVCAQRQRRGAWSHAQSSPATTVCSIMKGVQASNIYRDDDVRQTAVRLSHSRADVFISYELISYANLPSVPF</sequence>
<gene>
    <name evidence="1" type="ORF">AVEN_167769_1</name>
</gene>
<evidence type="ECO:0000313" key="2">
    <source>
        <dbReference type="Proteomes" id="UP000499080"/>
    </source>
</evidence>
<accession>A0A4Y2J781</accession>
<reference evidence="1 2" key="1">
    <citation type="journal article" date="2019" name="Sci. Rep.">
        <title>Orb-weaving spider Araneus ventricosus genome elucidates the spidroin gene catalogue.</title>
        <authorList>
            <person name="Kono N."/>
            <person name="Nakamura H."/>
            <person name="Ohtoshi R."/>
            <person name="Moran D.A.P."/>
            <person name="Shinohara A."/>
            <person name="Yoshida Y."/>
            <person name="Fujiwara M."/>
            <person name="Mori M."/>
            <person name="Tomita M."/>
            <person name="Arakawa K."/>
        </authorList>
    </citation>
    <scope>NUCLEOTIDE SEQUENCE [LARGE SCALE GENOMIC DNA]</scope>
</reference>
<name>A0A4Y2J781_ARAVE</name>
<proteinExistence type="predicted"/>
<comment type="caution">
    <text evidence="1">The sequence shown here is derived from an EMBL/GenBank/DDBJ whole genome shotgun (WGS) entry which is preliminary data.</text>
</comment>
<evidence type="ECO:0000313" key="1">
    <source>
        <dbReference type="EMBL" id="GBM86113.1"/>
    </source>
</evidence>
<dbReference type="AlphaFoldDB" id="A0A4Y2J781"/>
<keyword evidence="2" id="KW-1185">Reference proteome</keyword>